<proteinExistence type="predicted"/>
<keyword evidence="2" id="KW-0808">Transferase</keyword>
<dbReference type="PANTHER" id="PTHR23416">
    <property type="entry name" value="SIALIC ACID SYNTHASE-RELATED"/>
    <property type="match status" value="1"/>
</dbReference>
<dbReference type="Pfam" id="PF00132">
    <property type="entry name" value="Hexapep"/>
    <property type="match status" value="1"/>
</dbReference>
<reference evidence="2 3" key="1">
    <citation type="submission" date="2020-08" db="EMBL/GenBank/DDBJ databases">
        <title>Paraeoetvoesia sp. YC-7-48 draft genome sequence.</title>
        <authorList>
            <person name="Yao L."/>
        </authorList>
    </citation>
    <scope>NUCLEOTIDE SEQUENCE [LARGE SCALE GENOMIC DNA]</scope>
    <source>
        <strain evidence="3">YC-7-48</strain>
    </source>
</reference>
<organism evidence="2 3">
    <name type="scientific">Pusillimonas minor</name>
    <dbReference type="NCBI Taxonomy" id="2697024"/>
    <lineage>
        <taxon>Bacteria</taxon>
        <taxon>Pseudomonadati</taxon>
        <taxon>Pseudomonadota</taxon>
        <taxon>Betaproteobacteria</taxon>
        <taxon>Burkholderiales</taxon>
        <taxon>Alcaligenaceae</taxon>
        <taxon>Pusillimonas</taxon>
    </lineage>
</organism>
<dbReference type="InterPro" id="IPR011004">
    <property type="entry name" value="Trimer_LpxA-like_sf"/>
</dbReference>
<comment type="caution">
    <text evidence="2">The sequence shown here is derived from an EMBL/GenBank/DDBJ whole genome shotgun (WGS) entry which is preliminary data.</text>
</comment>
<evidence type="ECO:0000313" key="3">
    <source>
        <dbReference type="Proteomes" id="UP000545386"/>
    </source>
</evidence>
<sequence>MYKISWLIRALLYKSFFFEIGFLSYLGKPKYIYGFRKINIGSRVRIMPGLRFEVHGDGKLVISDNCSIGNDLHVAAGGHLIISSGALISSCVLITDIDHNYTQFGVPVFDQEVKINKTFIGRNVFIGAGAKILAGTFVGDGCVIGANAVVRGHFPAGSVIVGAPARVHKSYDLVKKQWH</sequence>
<dbReference type="CDD" id="cd04647">
    <property type="entry name" value="LbH_MAT_like"/>
    <property type="match status" value="1"/>
</dbReference>
<keyword evidence="1" id="KW-0472">Membrane</keyword>
<gene>
    <name evidence="2" type="ORF">GTU67_07960</name>
</gene>
<dbReference type="SUPFAM" id="SSF51161">
    <property type="entry name" value="Trimeric LpxA-like enzymes"/>
    <property type="match status" value="1"/>
</dbReference>
<evidence type="ECO:0000256" key="1">
    <source>
        <dbReference type="SAM" id="Phobius"/>
    </source>
</evidence>
<dbReference type="InterPro" id="IPR001451">
    <property type="entry name" value="Hexapep"/>
</dbReference>
<protein>
    <submittedName>
        <fullName evidence="2">Acyltransferase</fullName>
    </submittedName>
</protein>
<name>A0A842HNP4_9BURK</name>
<keyword evidence="1" id="KW-0812">Transmembrane</keyword>
<dbReference type="GO" id="GO:0016746">
    <property type="term" value="F:acyltransferase activity"/>
    <property type="evidence" value="ECO:0007669"/>
    <property type="project" value="UniProtKB-KW"/>
</dbReference>
<evidence type="ECO:0000313" key="2">
    <source>
        <dbReference type="EMBL" id="MBC2769846.1"/>
    </source>
</evidence>
<dbReference type="Gene3D" id="2.160.10.10">
    <property type="entry name" value="Hexapeptide repeat proteins"/>
    <property type="match status" value="1"/>
</dbReference>
<accession>A0A842HNP4</accession>
<dbReference type="AlphaFoldDB" id="A0A842HNP4"/>
<feature type="transmembrane region" description="Helical" evidence="1">
    <location>
        <begin position="6"/>
        <end position="27"/>
    </location>
</feature>
<keyword evidence="3" id="KW-1185">Reference proteome</keyword>
<dbReference type="InterPro" id="IPR051159">
    <property type="entry name" value="Hexapeptide_acetyltransf"/>
</dbReference>
<dbReference type="Proteomes" id="UP000545386">
    <property type="component" value="Unassembled WGS sequence"/>
</dbReference>
<dbReference type="PANTHER" id="PTHR23416:SF78">
    <property type="entry name" value="LIPOPOLYSACCHARIDE BIOSYNTHESIS O-ACETYL TRANSFERASE WBBJ-RELATED"/>
    <property type="match status" value="1"/>
</dbReference>
<keyword evidence="2" id="KW-0012">Acyltransferase</keyword>
<dbReference type="EMBL" id="JACJUU010000004">
    <property type="protein sequence ID" value="MBC2769846.1"/>
    <property type="molecule type" value="Genomic_DNA"/>
</dbReference>
<keyword evidence="1" id="KW-1133">Transmembrane helix</keyword>